<dbReference type="InterPro" id="IPR001647">
    <property type="entry name" value="HTH_TetR"/>
</dbReference>
<protein>
    <submittedName>
        <fullName evidence="6">AcrR family transcriptional regulator</fullName>
    </submittedName>
</protein>
<dbReference type="PANTHER" id="PTHR30055:SF234">
    <property type="entry name" value="HTH-TYPE TRANSCRIPTIONAL REGULATOR BETI"/>
    <property type="match status" value="1"/>
</dbReference>
<dbReference type="PRINTS" id="PR00455">
    <property type="entry name" value="HTHTETR"/>
</dbReference>
<sequence length="218" mass="24400">MRPENEPDGQKRRSFIEQARRAQIITSAVEVIADAGFAKASLALIAKHAGISKGVISYHFAGKDELMEEVVNHVYDGILAFVTARMEQEQTATGLLRTHILTVAEHMRGNRTQIKALGEIFYNLRQPDGSPRFGIAASEPLFQALEEIYRLGQRSGEFRAFDLRVMAVAHAGSIDNMFAYWVTHPEHDLDAHARELADLFEHATRAEKPHDSVPENSH</sequence>
<gene>
    <name evidence="6" type="ORF">J2S55_004610</name>
</gene>
<dbReference type="Gene3D" id="1.10.357.10">
    <property type="entry name" value="Tetracycline Repressor, domain 2"/>
    <property type="match status" value="1"/>
</dbReference>
<evidence type="ECO:0000259" key="5">
    <source>
        <dbReference type="PROSITE" id="PS50977"/>
    </source>
</evidence>
<dbReference type="InterPro" id="IPR036271">
    <property type="entry name" value="Tet_transcr_reg_TetR-rel_C_sf"/>
</dbReference>
<dbReference type="Proteomes" id="UP001230426">
    <property type="component" value="Unassembled WGS sequence"/>
</dbReference>
<dbReference type="SUPFAM" id="SSF46689">
    <property type="entry name" value="Homeodomain-like"/>
    <property type="match status" value="1"/>
</dbReference>
<comment type="caution">
    <text evidence="6">The sequence shown here is derived from an EMBL/GenBank/DDBJ whole genome shotgun (WGS) entry which is preliminary data.</text>
</comment>
<organism evidence="6 7">
    <name type="scientific">Streptosporangium brasiliense</name>
    <dbReference type="NCBI Taxonomy" id="47480"/>
    <lineage>
        <taxon>Bacteria</taxon>
        <taxon>Bacillati</taxon>
        <taxon>Actinomycetota</taxon>
        <taxon>Actinomycetes</taxon>
        <taxon>Streptosporangiales</taxon>
        <taxon>Streptosporangiaceae</taxon>
        <taxon>Streptosporangium</taxon>
    </lineage>
</organism>
<accession>A0ABT9R7X7</accession>
<name>A0ABT9R7X7_9ACTN</name>
<evidence type="ECO:0000313" key="7">
    <source>
        <dbReference type="Proteomes" id="UP001230426"/>
    </source>
</evidence>
<proteinExistence type="predicted"/>
<evidence type="ECO:0000256" key="1">
    <source>
        <dbReference type="ARBA" id="ARBA00023015"/>
    </source>
</evidence>
<dbReference type="PROSITE" id="PS50977">
    <property type="entry name" value="HTH_TETR_2"/>
    <property type="match status" value="1"/>
</dbReference>
<dbReference type="SUPFAM" id="SSF48498">
    <property type="entry name" value="Tetracyclin repressor-like, C-terminal domain"/>
    <property type="match status" value="1"/>
</dbReference>
<evidence type="ECO:0000313" key="6">
    <source>
        <dbReference type="EMBL" id="MDP9865344.1"/>
    </source>
</evidence>
<dbReference type="InterPro" id="IPR009057">
    <property type="entry name" value="Homeodomain-like_sf"/>
</dbReference>
<dbReference type="PANTHER" id="PTHR30055">
    <property type="entry name" value="HTH-TYPE TRANSCRIPTIONAL REGULATOR RUTR"/>
    <property type="match status" value="1"/>
</dbReference>
<dbReference type="Gene3D" id="1.10.10.60">
    <property type="entry name" value="Homeodomain-like"/>
    <property type="match status" value="1"/>
</dbReference>
<dbReference type="RefSeq" id="WP_306864575.1">
    <property type="nucleotide sequence ID" value="NZ_JAUSRB010000002.1"/>
</dbReference>
<dbReference type="PROSITE" id="PS01081">
    <property type="entry name" value="HTH_TETR_1"/>
    <property type="match status" value="1"/>
</dbReference>
<keyword evidence="2 4" id="KW-0238">DNA-binding</keyword>
<feature type="domain" description="HTH tetR-type" evidence="5">
    <location>
        <begin position="18"/>
        <end position="78"/>
    </location>
</feature>
<dbReference type="Pfam" id="PF00440">
    <property type="entry name" value="TetR_N"/>
    <property type="match status" value="1"/>
</dbReference>
<evidence type="ECO:0000256" key="4">
    <source>
        <dbReference type="PROSITE-ProRule" id="PRU00335"/>
    </source>
</evidence>
<dbReference type="EMBL" id="JAUSRB010000002">
    <property type="protein sequence ID" value="MDP9865344.1"/>
    <property type="molecule type" value="Genomic_DNA"/>
</dbReference>
<evidence type="ECO:0000256" key="3">
    <source>
        <dbReference type="ARBA" id="ARBA00023163"/>
    </source>
</evidence>
<keyword evidence="1" id="KW-0805">Transcription regulation</keyword>
<keyword evidence="7" id="KW-1185">Reference proteome</keyword>
<dbReference type="InterPro" id="IPR050109">
    <property type="entry name" value="HTH-type_TetR-like_transc_reg"/>
</dbReference>
<evidence type="ECO:0000256" key="2">
    <source>
        <dbReference type="ARBA" id="ARBA00023125"/>
    </source>
</evidence>
<dbReference type="InterPro" id="IPR023772">
    <property type="entry name" value="DNA-bd_HTH_TetR-type_CS"/>
</dbReference>
<reference evidence="6 7" key="1">
    <citation type="submission" date="2023-07" db="EMBL/GenBank/DDBJ databases">
        <title>Sequencing the genomes of 1000 actinobacteria strains.</title>
        <authorList>
            <person name="Klenk H.-P."/>
        </authorList>
    </citation>
    <scope>NUCLEOTIDE SEQUENCE [LARGE SCALE GENOMIC DNA]</scope>
    <source>
        <strain evidence="6 7">DSM 44109</strain>
    </source>
</reference>
<keyword evidence="3" id="KW-0804">Transcription</keyword>
<feature type="DNA-binding region" description="H-T-H motif" evidence="4">
    <location>
        <begin position="41"/>
        <end position="60"/>
    </location>
</feature>